<protein>
    <submittedName>
        <fullName evidence="1">Uncharacterized protein</fullName>
    </submittedName>
</protein>
<reference evidence="1 2" key="1">
    <citation type="submission" date="2024-01" db="EMBL/GenBank/DDBJ databases">
        <title>Genome assemblies of Stephania.</title>
        <authorList>
            <person name="Yang L."/>
        </authorList>
    </citation>
    <scope>NUCLEOTIDE SEQUENCE [LARGE SCALE GENOMIC DNA]</scope>
    <source>
        <strain evidence="1">QJT</strain>
        <tissue evidence="1">Leaf</tissue>
    </source>
</reference>
<evidence type="ECO:0000313" key="2">
    <source>
        <dbReference type="Proteomes" id="UP001417504"/>
    </source>
</evidence>
<dbReference type="Proteomes" id="UP001417504">
    <property type="component" value="Unassembled WGS sequence"/>
</dbReference>
<comment type="caution">
    <text evidence="1">The sequence shown here is derived from an EMBL/GenBank/DDBJ whole genome shotgun (WGS) entry which is preliminary data.</text>
</comment>
<gene>
    <name evidence="1" type="ORF">Sjap_005155</name>
</gene>
<sequence length="50" mass="5657">MLMHLPSRVLLIIELAGIFFIEIADMLAVWHGIKLVEEVGLLIIPIEDCK</sequence>
<keyword evidence="2" id="KW-1185">Reference proteome</keyword>
<dbReference type="AlphaFoldDB" id="A0AAP0PIG9"/>
<name>A0AAP0PIG9_9MAGN</name>
<accession>A0AAP0PIG9</accession>
<proteinExistence type="predicted"/>
<dbReference type="EMBL" id="JBBNAE010000002">
    <property type="protein sequence ID" value="KAK9145252.1"/>
    <property type="molecule type" value="Genomic_DNA"/>
</dbReference>
<organism evidence="1 2">
    <name type="scientific">Stephania japonica</name>
    <dbReference type="NCBI Taxonomy" id="461633"/>
    <lineage>
        <taxon>Eukaryota</taxon>
        <taxon>Viridiplantae</taxon>
        <taxon>Streptophyta</taxon>
        <taxon>Embryophyta</taxon>
        <taxon>Tracheophyta</taxon>
        <taxon>Spermatophyta</taxon>
        <taxon>Magnoliopsida</taxon>
        <taxon>Ranunculales</taxon>
        <taxon>Menispermaceae</taxon>
        <taxon>Menispermoideae</taxon>
        <taxon>Cissampelideae</taxon>
        <taxon>Stephania</taxon>
    </lineage>
</organism>
<evidence type="ECO:0000313" key="1">
    <source>
        <dbReference type="EMBL" id="KAK9145252.1"/>
    </source>
</evidence>